<feature type="domain" description="Disease resistance protein At4g27190-like leucine-rich repeats" evidence="2">
    <location>
        <begin position="27"/>
        <end position="123"/>
    </location>
</feature>
<evidence type="ECO:0000313" key="4">
    <source>
        <dbReference type="Proteomes" id="UP000323000"/>
    </source>
</evidence>
<dbReference type="Pfam" id="PF23247">
    <property type="entry name" value="LRR_RPS2"/>
    <property type="match status" value="1"/>
</dbReference>
<proteinExistence type="predicted"/>
<reference evidence="4" key="1">
    <citation type="journal article" date="2019" name="Gigascience">
        <title>De novo genome assembly of the endangered Acer yangbiense, a plant species with extremely small populations endemic to Yunnan Province, China.</title>
        <authorList>
            <person name="Yang J."/>
            <person name="Wariss H.M."/>
            <person name="Tao L."/>
            <person name="Zhang R."/>
            <person name="Yun Q."/>
            <person name="Hollingsworth P."/>
            <person name="Dao Z."/>
            <person name="Luo G."/>
            <person name="Guo H."/>
            <person name="Ma Y."/>
            <person name="Sun W."/>
        </authorList>
    </citation>
    <scope>NUCLEOTIDE SEQUENCE [LARGE SCALE GENOMIC DNA]</scope>
    <source>
        <strain evidence="4">cv. Malutang</strain>
    </source>
</reference>
<dbReference type="InterPro" id="IPR050905">
    <property type="entry name" value="Plant_NBS-LRR"/>
</dbReference>
<dbReference type="Gene3D" id="3.80.10.10">
    <property type="entry name" value="Ribonuclease Inhibitor"/>
    <property type="match status" value="1"/>
</dbReference>
<dbReference type="PANTHER" id="PTHR33463:SF136">
    <property type="entry name" value="NB-ARC DOMAIN-CONTAINING PROTEIN"/>
    <property type="match status" value="1"/>
</dbReference>
<accession>A0A5C7I911</accession>
<dbReference type="OrthoDB" id="1752144at2759"/>
<dbReference type="PANTHER" id="PTHR33463">
    <property type="entry name" value="NB-ARC DOMAIN-CONTAINING PROTEIN-RELATED"/>
    <property type="match status" value="1"/>
</dbReference>
<gene>
    <name evidence="3" type="ORF">EZV62_006990</name>
</gene>
<dbReference type="AlphaFoldDB" id="A0A5C7I911"/>
<keyword evidence="4" id="KW-1185">Reference proteome</keyword>
<name>A0A5C7I911_9ROSI</name>
<sequence>MYSVLRNVEILRVWNCHNLINLMPFSASLENLTTLNIQCCHRLINLITPSTARSLVQLTKMSIDGCKMITEIVANEGDATRNDIILSKLKWLLLHRLPRLTSFCSRNYAFEFPSLEQLIVNESPGMEIFSRGVSSTPRLWKMQLSVDGNDECWDGDVNTTIQRIHRTSAHHQSTAADVADVTYTSLNIDDVPLDLPAYFTDVHGHSSKLYGETALFFRLCCSALALLQFDIAAQIVELSLSMREIFLLSSKLNVQSSKED</sequence>
<keyword evidence="1" id="KW-0611">Plant defense</keyword>
<organism evidence="3 4">
    <name type="scientific">Acer yangbiense</name>
    <dbReference type="NCBI Taxonomy" id="1000413"/>
    <lineage>
        <taxon>Eukaryota</taxon>
        <taxon>Viridiplantae</taxon>
        <taxon>Streptophyta</taxon>
        <taxon>Embryophyta</taxon>
        <taxon>Tracheophyta</taxon>
        <taxon>Spermatophyta</taxon>
        <taxon>Magnoliopsida</taxon>
        <taxon>eudicotyledons</taxon>
        <taxon>Gunneridae</taxon>
        <taxon>Pentapetalae</taxon>
        <taxon>rosids</taxon>
        <taxon>malvids</taxon>
        <taxon>Sapindales</taxon>
        <taxon>Sapindaceae</taxon>
        <taxon>Hippocastanoideae</taxon>
        <taxon>Acereae</taxon>
        <taxon>Acer</taxon>
    </lineage>
</organism>
<dbReference type="InterPro" id="IPR057135">
    <property type="entry name" value="At4g27190-like_LRR"/>
</dbReference>
<protein>
    <recommendedName>
        <fullName evidence="2">Disease resistance protein At4g27190-like leucine-rich repeats domain-containing protein</fullName>
    </recommendedName>
</protein>
<evidence type="ECO:0000259" key="2">
    <source>
        <dbReference type="Pfam" id="PF23247"/>
    </source>
</evidence>
<dbReference type="InterPro" id="IPR032675">
    <property type="entry name" value="LRR_dom_sf"/>
</dbReference>
<evidence type="ECO:0000313" key="3">
    <source>
        <dbReference type="EMBL" id="TXG65715.1"/>
    </source>
</evidence>
<dbReference type="EMBL" id="VAHF01000003">
    <property type="protein sequence ID" value="TXG65715.1"/>
    <property type="molecule type" value="Genomic_DNA"/>
</dbReference>
<dbReference type="SUPFAM" id="SSF52047">
    <property type="entry name" value="RNI-like"/>
    <property type="match status" value="1"/>
</dbReference>
<comment type="caution">
    <text evidence="3">The sequence shown here is derived from an EMBL/GenBank/DDBJ whole genome shotgun (WGS) entry which is preliminary data.</text>
</comment>
<dbReference type="Proteomes" id="UP000323000">
    <property type="component" value="Chromosome 3"/>
</dbReference>
<evidence type="ECO:0000256" key="1">
    <source>
        <dbReference type="ARBA" id="ARBA00022821"/>
    </source>
</evidence>